<dbReference type="Gene3D" id="3.50.40.10">
    <property type="entry name" value="Phenylalanyl-trna Synthetase, Chain B, domain 3"/>
    <property type="match status" value="1"/>
</dbReference>
<name>A0A1I5UK69_9BACI</name>
<evidence type="ECO:0000259" key="1">
    <source>
        <dbReference type="SMART" id="SM00873"/>
    </source>
</evidence>
<evidence type="ECO:0000313" key="3">
    <source>
        <dbReference type="Proteomes" id="UP000198892"/>
    </source>
</evidence>
<organism evidence="2 3">
    <name type="scientific">Salibacterium halotolerans</name>
    <dbReference type="NCBI Taxonomy" id="1884432"/>
    <lineage>
        <taxon>Bacteria</taxon>
        <taxon>Bacillati</taxon>
        <taxon>Bacillota</taxon>
        <taxon>Bacilli</taxon>
        <taxon>Bacillales</taxon>
        <taxon>Bacillaceae</taxon>
    </lineage>
</organism>
<dbReference type="EMBL" id="FOXD01000013">
    <property type="protein sequence ID" value="SFP95642.1"/>
    <property type="molecule type" value="Genomic_DNA"/>
</dbReference>
<dbReference type="InterPro" id="IPR005146">
    <property type="entry name" value="B3/B4_tRNA-bd"/>
</dbReference>
<sequence length="246" mass="28053">MVHFTQHIAVEVEHMIFSLEKSLFEHIPEFKIGIVVYKNIVTGDSPNLLKGRLEYFQETVRTELDERPVDEYEGVREWREIFRKLGIDPKRYRPSHEALLKRISSGKDLPFIHSAADINNFFSLQYDMPVGIYDSRALTDYIKITRGQEEDAMEGLNGRLNNMEGKLAAIDSTGPFGSPIVDAGRTKTTMETTDAVQIFYLRPSLSVSEADQLLQASSSMFLQLHSGTARTYLLHRDVPEIDTHSE</sequence>
<dbReference type="GO" id="GO:0003723">
    <property type="term" value="F:RNA binding"/>
    <property type="evidence" value="ECO:0007669"/>
    <property type="project" value="InterPro"/>
</dbReference>
<dbReference type="GO" id="GO:0004826">
    <property type="term" value="F:phenylalanine-tRNA ligase activity"/>
    <property type="evidence" value="ECO:0007669"/>
    <property type="project" value="InterPro"/>
</dbReference>
<reference evidence="3" key="1">
    <citation type="submission" date="2016-10" db="EMBL/GenBank/DDBJ databases">
        <authorList>
            <person name="Varghese N."/>
            <person name="Submissions S."/>
        </authorList>
    </citation>
    <scope>NUCLEOTIDE SEQUENCE [LARGE SCALE GENOMIC DNA]</scope>
    <source>
        <strain evidence="3">S7</strain>
    </source>
</reference>
<dbReference type="Proteomes" id="UP000198892">
    <property type="component" value="Unassembled WGS sequence"/>
</dbReference>
<feature type="domain" description="B3/B4 tRNA-binding" evidence="1">
    <location>
        <begin position="76"/>
        <end position="226"/>
    </location>
</feature>
<dbReference type="InterPro" id="IPR020825">
    <property type="entry name" value="Phe-tRNA_synthase-like_B3/B4"/>
</dbReference>
<proteinExistence type="predicted"/>
<dbReference type="PANTHER" id="PTHR39209">
    <property type="match status" value="1"/>
</dbReference>
<protein>
    <submittedName>
        <fullName evidence="2">B3/B4 domain-containing protein (DNA/RNA-binding domain of Phe-tRNA-synthetase)</fullName>
    </submittedName>
</protein>
<evidence type="ECO:0000313" key="2">
    <source>
        <dbReference type="EMBL" id="SFP95642.1"/>
    </source>
</evidence>
<dbReference type="RefSeq" id="WP_244504322.1">
    <property type="nucleotide sequence ID" value="NZ_FOXD01000013.1"/>
</dbReference>
<keyword evidence="3" id="KW-1185">Reference proteome</keyword>
<dbReference type="PANTHER" id="PTHR39209:SF2">
    <property type="entry name" value="CYTOPLASMIC PROTEIN"/>
    <property type="match status" value="1"/>
</dbReference>
<dbReference type="SMART" id="SM00873">
    <property type="entry name" value="B3_4"/>
    <property type="match status" value="1"/>
</dbReference>
<dbReference type="SUPFAM" id="SSF56037">
    <property type="entry name" value="PheT/TilS domain"/>
    <property type="match status" value="1"/>
</dbReference>
<dbReference type="AlphaFoldDB" id="A0A1I5UK69"/>
<accession>A0A1I5UK69</accession>
<dbReference type="STRING" id="1884432.SAMN05518683_113109"/>
<dbReference type="Pfam" id="PF03483">
    <property type="entry name" value="B3_4"/>
    <property type="match status" value="1"/>
</dbReference>
<gene>
    <name evidence="2" type="ORF">SAMN05518683_113109</name>
</gene>